<gene>
    <name evidence="19" type="ORF">SAMN02745196_01403</name>
</gene>
<dbReference type="CDD" id="cd03890">
    <property type="entry name" value="M20_pepD"/>
    <property type="match status" value="1"/>
</dbReference>
<evidence type="ECO:0000256" key="15">
    <source>
        <dbReference type="ARBA" id="ARBA00076004"/>
    </source>
</evidence>
<dbReference type="PANTHER" id="PTHR43501">
    <property type="entry name" value="CYTOSOL NON-SPECIFIC DIPEPTIDASE"/>
    <property type="match status" value="1"/>
</dbReference>
<keyword evidence="8" id="KW-0170">Cobalt</keyword>
<evidence type="ECO:0000256" key="1">
    <source>
        <dbReference type="ARBA" id="ARBA00001941"/>
    </source>
</evidence>
<dbReference type="STRING" id="1121306.SAMN02745196_01403"/>
<evidence type="ECO:0000256" key="3">
    <source>
        <dbReference type="ARBA" id="ARBA00022670"/>
    </source>
</evidence>
<dbReference type="NCBIfam" id="TIGR01893">
    <property type="entry name" value="aa-his-dipept"/>
    <property type="match status" value="1"/>
</dbReference>
<organism evidence="19 20">
    <name type="scientific">Clostridium collagenovorans DSM 3089</name>
    <dbReference type="NCBI Taxonomy" id="1121306"/>
    <lineage>
        <taxon>Bacteria</taxon>
        <taxon>Bacillati</taxon>
        <taxon>Bacillota</taxon>
        <taxon>Clostridia</taxon>
        <taxon>Eubacteriales</taxon>
        <taxon>Clostridiaceae</taxon>
        <taxon>Clostridium</taxon>
    </lineage>
</organism>
<keyword evidence="20" id="KW-1185">Reference proteome</keyword>
<evidence type="ECO:0000256" key="11">
    <source>
        <dbReference type="ARBA" id="ARBA00044252"/>
    </source>
</evidence>
<dbReference type="Gene3D" id="3.40.630.10">
    <property type="entry name" value="Zn peptidases"/>
    <property type="match status" value="2"/>
</dbReference>
<evidence type="ECO:0000256" key="9">
    <source>
        <dbReference type="ARBA" id="ARBA00036421"/>
    </source>
</evidence>
<sequence length="486" mass="53554">MLEQLKNLKSYEVFKYFKEMNEIPRGSGNEKAISDWLVDFAKKHGLDYTQDEALNVIIRKPGTKGYENSPTVVLQGHMDMVCEKNTDTVHDFEKDPIKFIVEGDTLRADGTTLGADNGIALAFGLAILASNDVDHAPLELLATTDEEAGMGGAQSLDPKNISGRILINIDSEEEGILLVSCAGGVRQVISLPVVKEAACSECERKVVKIRGLKGGHSGMEINKERGNSNKLMGRFLEDLRKTVNFKLASIDGGAKMNAIPRESDAVVLVKPNDVAALEAKVKEWNEVFKVELNAQDPDVTLTVENFDGKVEEVFTAETTEKIINIIMLIPNGIQTMSMAIKGLVESSNNLGVIITEDNCVKFENCVRSSVRTLKEQINAVGTIISKMTGAEVEFISDYPAWQYRPDSKLRDTFVSVFEKTFGNKPEISAIHAGLECGLFGGKFGSDMDMISFGPNIYDVHTPDEHISIESTDRMYQYLVEVLKDLK</sequence>
<reference evidence="19 20" key="1">
    <citation type="submission" date="2016-11" db="EMBL/GenBank/DDBJ databases">
        <authorList>
            <person name="Jaros S."/>
            <person name="Januszkiewicz K."/>
            <person name="Wedrychowicz H."/>
        </authorList>
    </citation>
    <scope>NUCLEOTIDE SEQUENCE [LARGE SCALE GENOMIC DNA]</scope>
    <source>
        <strain evidence="19 20">DSM 3089</strain>
    </source>
</reference>
<evidence type="ECO:0000256" key="13">
    <source>
        <dbReference type="ARBA" id="ARBA00071271"/>
    </source>
</evidence>
<evidence type="ECO:0000256" key="8">
    <source>
        <dbReference type="ARBA" id="ARBA00023285"/>
    </source>
</evidence>
<evidence type="ECO:0000259" key="18">
    <source>
        <dbReference type="Pfam" id="PF07687"/>
    </source>
</evidence>
<dbReference type="AlphaFoldDB" id="A0A1M5VWG4"/>
<evidence type="ECO:0000256" key="2">
    <source>
        <dbReference type="ARBA" id="ARBA00001947"/>
    </source>
</evidence>
<evidence type="ECO:0000256" key="17">
    <source>
        <dbReference type="ARBA" id="ARBA00078074"/>
    </source>
</evidence>
<dbReference type="PIRSF" id="PIRSF016599">
    <property type="entry name" value="Xaa-His_dipept"/>
    <property type="match status" value="1"/>
</dbReference>
<dbReference type="GO" id="GO:0006508">
    <property type="term" value="P:proteolysis"/>
    <property type="evidence" value="ECO:0007669"/>
    <property type="project" value="UniProtKB-KW"/>
</dbReference>
<evidence type="ECO:0000256" key="6">
    <source>
        <dbReference type="ARBA" id="ARBA00022833"/>
    </source>
</evidence>
<keyword evidence="4" id="KW-0479">Metal-binding</keyword>
<evidence type="ECO:0000256" key="16">
    <source>
        <dbReference type="ARBA" id="ARBA00077688"/>
    </source>
</evidence>
<comment type="cofactor">
    <cofactor evidence="2">
        <name>Zn(2+)</name>
        <dbReference type="ChEBI" id="CHEBI:29105"/>
    </cofactor>
</comment>
<keyword evidence="3" id="KW-0645">Protease</keyword>
<evidence type="ECO:0000256" key="10">
    <source>
        <dbReference type="ARBA" id="ARBA00038976"/>
    </source>
</evidence>
<proteinExistence type="inferred from homology"/>
<dbReference type="PANTHER" id="PTHR43501:SF1">
    <property type="entry name" value="CYTOSOL NON-SPECIFIC DIPEPTIDASE"/>
    <property type="match status" value="1"/>
</dbReference>
<dbReference type="Pfam" id="PF01546">
    <property type="entry name" value="Peptidase_M20"/>
    <property type="match status" value="1"/>
</dbReference>
<evidence type="ECO:0000256" key="7">
    <source>
        <dbReference type="ARBA" id="ARBA00023049"/>
    </source>
</evidence>
<evidence type="ECO:0000313" key="19">
    <source>
        <dbReference type="EMBL" id="SHH79520.1"/>
    </source>
</evidence>
<dbReference type="InterPro" id="IPR011650">
    <property type="entry name" value="Peptidase_M20_dimer"/>
</dbReference>
<comment type="similarity">
    <text evidence="12">Belongs to the peptidase M20C family.</text>
</comment>
<evidence type="ECO:0000313" key="20">
    <source>
        <dbReference type="Proteomes" id="UP000184526"/>
    </source>
</evidence>
<dbReference type="EC" id="3.4.13.18" evidence="10"/>
<dbReference type="FunFam" id="3.40.630.10:FF:000015">
    <property type="entry name" value="Aminoacyl-histidine dipeptidase PepD"/>
    <property type="match status" value="1"/>
</dbReference>
<dbReference type="GO" id="GO:0070573">
    <property type="term" value="F:metallodipeptidase activity"/>
    <property type="evidence" value="ECO:0007669"/>
    <property type="project" value="TreeGrafter"/>
</dbReference>
<protein>
    <recommendedName>
        <fullName evidence="13">Cytosol non-specific dipeptidase</fullName>
        <ecNumber evidence="10">3.4.13.18</ecNumber>
    </recommendedName>
    <alternativeName>
        <fullName evidence="16">Aminoacyl-histidine dipeptidase</fullName>
    </alternativeName>
    <alternativeName>
        <fullName evidence="15">Beta-alanyl-histidine dipeptidase</fullName>
    </alternativeName>
    <alternativeName>
        <fullName evidence="14">Carnosinase</fullName>
    </alternativeName>
    <alternativeName>
        <fullName evidence="11">Peptidase D</fullName>
    </alternativeName>
    <alternativeName>
        <fullName evidence="17">Xaa-His dipeptidase</fullName>
    </alternativeName>
</protein>
<dbReference type="PRINTS" id="PR00934">
    <property type="entry name" value="XHISDIPTASE"/>
</dbReference>
<evidence type="ECO:0000256" key="4">
    <source>
        <dbReference type="ARBA" id="ARBA00022723"/>
    </source>
</evidence>
<dbReference type="GO" id="GO:0046872">
    <property type="term" value="F:metal ion binding"/>
    <property type="evidence" value="ECO:0007669"/>
    <property type="project" value="UniProtKB-KW"/>
</dbReference>
<comment type="catalytic activity">
    <reaction evidence="9">
        <text>Hydrolysis of dipeptides, preferentially hydrophobic dipeptides including prolyl amino acids.</text>
        <dbReference type="EC" id="3.4.13.18"/>
    </reaction>
</comment>
<feature type="domain" description="Peptidase M20 dimerisation" evidence="18">
    <location>
        <begin position="209"/>
        <end position="292"/>
    </location>
</feature>
<dbReference type="SUPFAM" id="SSF53187">
    <property type="entry name" value="Zn-dependent exopeptidases"/>
    <property type="match status" value="1"/>
</dbReference>
<dbReference type="RefSeq" id="WP_072831319.1">
    <property type="nucleotide sequence ID" value="NZ_FQXP01000005.1"/>
</dbReference>
<dbReference type="Pfam" id="PF07687">
    <property type="entry name" value="M20_dimer"/>
    <property type="match status" value="1"/>
</dbReference>
<dbReference type="FunFam" id="3.40.630.10:FF:000072">
    <property type="entry name" value="Aminoacyl-histidine dipeptidase"/>
    <property type="match status" value="1"/>
</dbReference>
<keyword evidence="6" id="KW-0862">Zinc</keyword>
<evidence type="ECO:0000256" key="12">
    <source>
        <dbReference type="ARBA" id="ARBA00061423"/>
    </source>
</evidence>
<dbReference type="InterPro" id="IPR002933">
    <property type="entry name" value="Peptidase_M20"/>
</dbReference>
<keyword evidence="5" id="KW-0378">Hydrolase</keyword>
<dbReference type="InterPro" id="IPR001160">
    <property type="entry name" value="Peptidase_M20C"/>
</dbReference>
<dbReference type="GO" id="GO:0005829">
    <property type="term" value="C:cytosol"/>
    <property type="evidence" value="ECO:0007669"/>
    <property type="project" value="TreeGrafter"/>
</dbReference>
<name>A0A1M5VWG4_9CLOT</name>
<evidence type="ECO:0000256" key="14">
    <source>
        <dbReference type="ARBA" id="ARBA00075285"/>
    </source>
</evidence>
<dbReference type="Proteomes" id="UP000184526">
    <property type="component" value="Unassembled WGS sequence"/>
</dbReference>
<evidence type="ECO:0000256" key="5">
    <source>
        <dbReference type="ARBA" id="ARBA00022801"/>
    </source>
</evidence>
<keyword evidence="7" id="KW-0482">Metalloprotease</keyword>
<comment type="cofactor">
    <cofactor evidence="1">
        <name>Co(2+)</name>
        <dbReference type="ChEBI" id="CHEBI:48828"/>
    </cofactor>
</comment>
<accession>A0A1M5VWG4</accession>
<dbReference type="OrthoDB" id="9773892at2"/>
<dbReference type="EMBL" id="FQXP01000005">
    <property type="protein sequence ID" value="SHH79520.1"/>
    <property type="molecule type" value="Genomic_DNA"/>
</dbReference>